<dbReference type="EMBL" id="SSTD01015334">
    <property type="protein sequence ID" value="TYK02814.1"/>
    <property type="molecule type" value="Genomic_DNA"/>
</dbReference>
<reference evidence="3 4" key="1">
    <citation type="submission" date="2019-08" db="EMBL/GenBank/DDBJ databases">
        <title>Draft genome sequences of two oriental melons (Cucumis melo L. var makuwa).</title>
        <authorList>
            <person name="Kwon S.-Y."/>
        </authorList>
    </citation>
    <scope>NUCLEOTIDE SEQUENCE [LARGE SCALE GENOMIC DNA]</scope>
    <source>
        <strain evidence="4">cv. Chang Bougi</strain>
        <strain evidence="3">cv. SW 3</strain>
        <tissue evidence="1">Leaf</tissue>
    </source>
</reference>
<evidence type="ECO:0000313" key="1">
    <source>
        <dbReference type="EMBL" id="KAA0064214.1"/>
    </source>
</evidence>
<organism evidence="1 3">
    <name type="scientific">Cucumis melo var. makuwa</name>
    <name type="common">Oriental melon</name>
    <dbReference type="NCBI Taxonomy" id="1194695"/>
    <lineage>
        <taxon>Eukaryota</taxon>
        <taxon>Viridiplantae</taxon>
        <taxon>Streptophyta</taxon>
        <taxon>Embryophyta</taxon>
        <taxon>Tracheophyta</taxon>
        <taxon>Spermatophyta</taxon>
        <taxon>Magnoliopsida</taxon>
        <taxon>eudicotyledons</taxon>
        <taxon>Gunneridae</taxon>
        <taxon>Pentapetalae</taxon>
        <taxon>rosids</taxon>
        <taxon>fabids</taxon>
        <taxon>Cucurbitales</taxon>
        <taxon>Cucurbitaceae</taxon>
        <taxon>Benincaseae</taxon>
        <taxon>Cucumis</taxon>
    </lineage>
</organism>
<dbReference type="Proteomes" id="UP000321393">
    <property type="component" value="Unassembled WGS sequence"/>
</dbReference>
<proteinExistence type="predicted"/>
<protein>
    <submittedName>
        <fullName evidence="1">Uncharacterized protein</fullName>
    </submittedName>
</protein>
<gene>
    <name evidence="2" type="ORF">E5676_scaffold218G00010</name>
    <name evidence="1" type="ORF">E6C27_scaffold548G001610</name>
</gene>
<comment type="caution">
    <text evidence="1">The sequence shown here is derived from an EMBL/GenBank/DDBJ whole genome shotgun (WGS) entry which is preliminary data.</text>
</comment>
<evidence type="ECO:0000313" key="4">
    <source>
        <dbReference type="Proteomes" id="UP000321947"/>
    </source>
</evidence>
<name>A0A5A7VAF3_CUCMM</name>
<accession>A0A5A7VAF3</accession>
<dbReference type="AlphaFoldDB" id="A0A5A7VAF3"/>
<evidence type="ECO:0000313" key="3">
    <source>
        <dbReference type="Proteomes" id="UP000321393"/>
    </source>
</evidence>
<dbReference type="EMBL" id="SSTE01001908">
    <property type="protein sequence ID" value="KAA0064214.1"/>
    <property type="molecule type" value="Genomic_DNA"/>
</dbReference>
<evidence type="ECO:0000313" key="2">
    <source>
        <dbReference type="EMBL" id="TYK02814.1"/>
    </source>
</evidence>
<dbReference type="Proteomes" id="UP000321947">
    <property type="component" value="Unassembled WGS sequence"/>
</dbReference>
<sequence length="203" mass="23100">MTLSHIQARRFHRRYLICKFKSIVFFKKKKNIVASSTLSLKTLGFIDTDAASPPLQNVDAVAVKKIAISNILQSRRSSSQICYSREDVHLQYVAIEKIFISNIIQSEGRHLQYVVVEKFIISIGYIKRIIIHRGDHSSPMCYSSEHYDDSTSQPPTLQMMMVQLQENDDGTALPPPLKDDNDDAVYFHLSKDDDDEATLPSPL</sequence>